<proteinExistence type="predicted"/>
<reference evidence="1 2" key="1">
    <citation type="submission" date="2018-12" db="EMBL/GenBank/DDBJ databases">
        <title>Legionella sp,whole genome shotgun sequence.</title>
        <authorList>
            <person name="Wu H."/>
        </authorList>
    </citation>
    <scope>NUCLEOTIDE SEQUENCE [LARGE SCALE GENOMIC DNA]</scope>
    <source>
        <strain evidence="2">km714</strain>
    </source>
</reference>
<evidence type="ECO:0000313" key="1">
    <source>
        <dbReference type="EMBL" id="RUQ81496.1"/>
    </source>
</evidence>
<protein>
    <submittedName>
        <fullName evidence="1">Uncharacterized protein</fullName>
    </submittedName>
</protein>
<dbReference type="AlphaFoldDB" id="A0A3S0V4G7"/>
<dbReference type="EMBL" id="RZGR01000041">
    <property type="protein sequence ID" value="RUQ81496.1"/>
    <property type="molecule type" value="Genomic_DNA"/>
</dbReference>
<dbReference type="Proteomes" id="UP000288012">
    <property type="component" value="Unassembled WGS sequence"/>
</dbReference>
<keyword evidence="2" id="KW-1185">Reference proteome</keyword>
<gene>
    <name evidence="1" type="ORF">EKM59_10610</name>
</gene>
<accession>A0A3S0V4G7</accession>
<comment type="caution">
    <text evidence="1">The sequence shown here is derived from an EMBL/GenBank/DDBJ whole genome shotgun (WGS) entry which is preliminary data.</text>
</comment>
<organism evidence="1 2">
    <name type="scientific">Legionella septentrionalis</name>
    <dbReference type="NCBI Taxonomy" id="2498109"/>
    <lineage>
        <taxon>Bacteria</taxon>
        <taxon>Pseudomonadati</taxon>
        <taxon>Pseudomonadota</taxon>
        <taxon>Gammaproteobacteria</taxon>
        <taxon>Legionellales</taxon>
        <taxon>Legionellaceae</taxon>
        <taxon>Legionella</taxon>
    </lineage>
</organism>
<dbReference type="RefSeq" id="WP_127111531.1">
    <property type="nucleotide sequence ID" value="NZ_RZGR01000041.1"/>
</dbReference>
<evidence type="ECO:0000313" key="2">
    <source>
        <dbReference type="Proteomes" id="UP000288012"/>
    </source>
</evidence>
<sequence length="306" mass="35109">MYTFKDNDIHAYKTQARTITVIKGNSSVLYPFYTSSGFNSNSKETWFPWMGYLDYPDKNPAEGKIYMVKPVTCSVSKESADILKKYLVEKASKQCITEGSDEAISKLIEEKFDHRAAMMFEIGTDDEKIIKFVREHYQTVADSFIRRMGNDEALAISCSLGGGEWDKYPEMRKEIMGANSTAKFIKPIEKITYTENLVKDLSETEKEELTDFKGVACEGKVKRSHAEMATHLESIIQQESKRYVSKYFIQEEKDFPTTEQVNELVQATHHARELRDKYVGCISKLVQKERQKEKANQPHDGGMSPH</sequence>
<name>A0A3S0V4G7_9GAMM</name>